<dbReference type="OrthoDB" id="2417337at2"/>
<reference evidence="1 2" key="1">
    <citation type="submission" date="2019-11" db="EMBL/GenBank/DDBJ databases">
        <title>Bacillus lacus genome.</title>
        <authorList>
            <person name="Allen C.J."/>
            <person name="Newman J.D."/>
        </authorList>
    </citation>
    <scope>NUCLEOTIDE SEQUENCE [LARGE SCALE GENOMIC DNA]</scope>
    <source>
        <strain evidence="1 2">KCTC 33946</strain>
    </source>
</reference>
<proteinExistence type="predicted"/>
<evidence type="ECO:0000313" key="2">
    <source>
        <dbReference type="Proteomes" id="UP000448867"/>
    </source>
</evidence>
<dbReference type="Proteomes" id="UP000448867">
    <property type="component" value="Unassembled WGS sequence"/>
</dbReference>
<dbReference type="GO" id="GO:0030420">
    <property type="term" value="P:establishment of competence for transformation"/>
    <property type="evidence" value="ECO:0007669"/>
    <property type="project" value="InterPro"/>
</dbReference>
<dbReference type="AlphaFoldDB" id="A0A7X2IZT8"/>
<sequence>MEYTIYKETIAIKPYYNSFGFLYSTVYEENQIVYVSASPKKIMKDNCWFHGGTFEGTTLNAKRIMRGNRLMPICLSAEYQLCMLPLTSPEKENCTWVSYLHARDHFQICEGKVSYNPGYENIELNVTPAILSNRIKHASQLLMTYLHRNEKFHLLNK</sequence>
<organism evidence="1 2">
    <name type="scientific">Metabacillus lacus</name>
    <dbReference type="NCBI Taxonomy" id="1983721"/>
    <lineage>
        <taxon>Bacteria</taxon>
        <taxon>Bacillati</taxon>
        <taxon>Bacillota</taxon>
        <taxon>Bacilli</taxon>
        <taxon>Bacillales</taxon>
        <taxon>Bacillaceae</taxon>
        <taxon>Metabacillus</taxon>
    </lineage>
</organism>
<dbReference type="InterPro" id="IPR010461">
    <property type="entry name" value="ComK"/>
</dbReference>
<dbReference type="Pfam" id="PF06338">
    <property type="entry name" value="ComK"/>
    <property type="match status" value="1"/>
</dbReference>
<comment type="caution">
    <text evidence="1">The sequence shown here is derived from an EMBL/GenBank/DDBJ whole genome shotgun (WGS) entry which is preliminary data.</text>
</comment>
<evidence type="ECO:0000313" key="1">
    <source>
        <dbReference type="EMBL" id="MRX72811.1"/>
    </source>
</evidence>
<protein>
    <recommendedName>
        <fullName evidence="3">Competence protein ComK</fullName>
    </recommendedName>
</protein>
<accession>A0A7X2IZT8</accession>
<gene>
    <name evidence="1" type="ORF">GJU40_11705</name>
</gene>
<dbReference type="RefSeq" id="WP_154307971.1">
    <property type="nucleotide sequence ID" value="NZ_WKKI01000022.1"/>
</dbReference>
<evidence type="ECO:0008006" key="3">
    <source>
        <dbReference type="Google" id="ProtNLM"/>
    </source>
</evidence>
<keyword evidence="2" id="KW-1185">Reference proteome</keyword>
<dbReference type="EMBL" id="WKKI01000022">
    <property type="protein sequence ID" value="MRX72811.1"/>
    <property type="molecule type" value="Genomic_DNA"/>
</dbReference>
<name>A0A7X2IZT8_9BACI</name>